<protein>
    <submittedName>
        <fullName evidence="2">Uncharacterized protein</fullName>
    </submittedName>
</protein>
<evidence type="ECO:0000256" key="1">
    <source>
        <dbReference type="SAM" id="MobiDB-lite"/>
    </source>
</evidence>
<evidence type="ECO:0000313" key="2">
    <source>
        <dbReference type="EMBL" id="KAL3659486.1"/>
    </source>
</evidence>
<dbReference type="Proteomes" id="UP001632037">
    <property type="component" value="Unassembled WGS sequence"/>
</dbReference>
<reference evidence="2 3" key="1">
    <citation type="submission" date="2024-09" db="EMBL/GenBank/DDBJ databases">
        <title>Genome sequencing and assembly of Phytophthora oleae, isolate VK10A, causative agent of rot of olive drupes.</title>
        <authorList>
            <person name="Conti Taguali S."/>
            <person name="Riolo M."/>
            <person name="La Spada F."/>
            <person name="Cacciola S.O."/>
            <person name="Dionisio G."/>
        </authorList>
    </citation>
    <scope>NUCLEOTIDE SEQUENCE [LARGE SCALE GENOMIC DNA]</scope>
    <source>
        <strain evidence="2 3">VK10A</strain>
    </source>
</reference>
<feature type="region of interest" description="Disordered" evidence="1">
    <location>
        <begin position="62"/>
        <end position="83"/>
    </location>
</feature>
<keyword evidence="3" id="KW-1185">Reference proteome</keyword>
<dbReference type="EMBL" id="JBIMZQ010000046">
    <property type="protein sequence ID" value="KAL3659486.1"/>
    <property type="molecule type" value="Genomic_DNA"/>
</dbReference>
<proteinExistence type="predicted"/>
<name>A0ABD3F1I7_9STRA</name>
<comment type="caution">
    <text evidence="2">The sequence shown here is derived from an EMBL/GenBank/DDBJ whole genome shotgun (WGS) entry which is preliminary data.</text>
</comment>
<dbReference type="AlphaFoldDB" id="A0ABD3F1I7"/>
<gene>
    <name evidence="2" type="ORF">V7S43_015477</name>
</gene>
<evidence type="ECO:0000313" key="3">
    <source>
        <dbReference type="Proteomes" id="UP001632037"/>
    </source>
</evidence>
<organism evidence="2 3">
    <name type="scientific">Phytophthora oleae</name>
    <dbReference type="NCBI Taxonomy" id="2107226"/>
    <lineage>
        <taxon>Eukaryota</taxon>
        <taxon>Sar</taxon>
        <taxon>Stramenopiles</taxon>
        <taxon>Oomycota</taxon>
        <taxon>Peronosporomycetes</taxon>
        <taxon>Peronosporales</taxon>
        <taxon>Peronosporaceae</taxon>
        <taxon>Phytophthora</taxon>
    </lineage>
</organism>
<sequence length="99" mass="10932">MDEPEVLSRDVRDPDVALAIDSLEPPEVPNKLDAGAEFVRSEKLLCEDMSLLDGRPSRLASRFRSRDDGTDCNEDGAGDGFDDGARGITRWTRFGWTSS</sequence>
<feature type="compositionally biased region" description="Acidic residues" evidence="1">
    <location>
        <begin position="70"/>
        <end position="82"/>
    </location>
</feature>
<accession>A0ABD3F1I7</accession>